<evidence type="ECO:0000313" key="3">
    <source>
        <dbReference type="EMBL" id="SCY91647.1"/>
    </source>
</evidence>
<dbReference type="Proteomes" id="UP000199502">
    <property type="component" value="Unassembled WGS sequence"/>
</dbReference>
<keyword evidence="1" id="KW-0479">Metal-binding</keyword>
<keyword evidence="3" id="KW-0223">Dioxygenase</keyword>
<protein>
    <submittedName>
        <fullName evidence="3">Catechol 2,3-dioxygenase</fullName>
    </submittedName>
</protein>
<name>A0A1G5JTJ5_9RHOB</name>
<reference evidence="3 4" key="1">
    <citation type="submission" date="2016-10" db="EMBL/GenBank/DDBJ databases">
        <authorList>
            <person name="de Groot N.N."/>
        </authorList>
    </citation>
    <scope>NUCLEOTIDE SEQUENCE [LARGE SCALE GENOMIC DNA]</scope>
    <source>
        <strain evidence="3 4">CGMCC 1.8925</strain>
    </source>
</reference>
<accession>A0A1G5JTJ5</accession>
<dbReference type="InterPro" id="IPR029068">
    <property type="entry name" value="Glyas_Bleomycin-R_OHBP_Dase"/>
</dbReference>
<keyword evidence="4" id="KW-1185">Reference proteome</keyword>
<dbReference type="PANTHER" id="PTHR21366:SF14">
    <property type="entry name" value="GLYOXALASE DOMAIN-CONTAINING PROTEIN 5"/>
    <property type="match status" value="1"/>
</dbReference>
<dbReference type="GO" id="GO:0051213">
    <property type="term" value="F:dioxygenase activity"/>
    <property type="evidence" value="ECO:0007669"/>
    <property type="project" value="UniProtKB-KW"/>
</dbReference>
<evidence type="ECO:0000259" key="2">
    <source>
        <dbReference type="PROSITE" id="PS51819"/>
    </source>
</evidence>
<dbReference type="AlphaFoldDB" id="A0A1G5JTJ5"/>
<dbReference type="InterPro" id="IPR004360">
    <property type="entry name" value="Glyas_Fos-R_dOase_dom"/>
</dbReference>
<dbReference type="OrthoDB" id="9792626at2"/>
<dbReference type="Pfam" id="PF00903">
    <property type="entry name" value="Glyoxalase"/>
    <property type="match status" value="1"/>
</dbReference>
<proteinExistence type="predicted"/>
<gene>
    <name evidence="3" type="ORF">SAMN05660710_03444</name>
</gene>
<organism evidence="3 4">
    <name type="scientific">Paracoccus tibetensis</name>
    <dbReference type="NCBI Taxonomy" id="336292"/>
    <lineage>
        <taxon>Bacteria</taxon>
        <taxon>Pseudomonadati</taxon>
        <taxon>Pseudomonadota</taxon>
        <taxon>Alphaproteobacteria</taxon>
        <taxon>Rhodobacterales</taxon>
        <taxon>Paracoccaceae</taxon>
        <taxon>Paracoccus</taxon>
    </lineage>
</organism>
<dbReference type="GO" id="GO:0004462">
    <property type="term" value="F:lactoylglutathione lyase activity"/>
    <property type="evidence" value="ECO:0007669"/>
    <property type="project" value="InterPro"/>
</dbReference>
<dbReference type="RefSeq" id="WP_090747616.1">
    <property type="nucleotide sequence ID" value="NZ_FMVT01000016.1"/>
</dbReference>
<dbReference type="SUPFAM" id="SSF54593">
    <property type="entry name" value="Glyoxalase/Bleomycin resistance protein/Dihydroxybiphenyl dioxygenase"/>
    <property type="match status" value="1"/>
</dbReference>
<dbReference type="PROSITE" id="PS00934">
    <property type="entry name" value="GLYOXALASE_I_1"/>
    <property type="match status" value="1"/>
</dbReference>
<dbReference type="STRING" id="336292.SAMN05660710_03444"/>
<sequence length="139" mass="15651">MSHPTITGLNHVTLAVADLRRSIVFYTHVLGFRLRAKWPKGAYLSAGALWLCLALDPKTSTARREDYTHLAFGAREDEFDGLTRRIRAAARIWKENRSEGASVYFLDPDGHRLELHLGSLETRLAHCRAHPAPGLILHD</sequence>
<dbReference type="InterPro" id="IPR050383">
    <property type="entry name" value="GlyoxalaseI/FosfomycinResist"/>
</dbReference>
<dbReference type="InterPro" id="IPR018146">
    <property type="entry name" value="Glyoxalase_1_CS"/>
</dbReference>
<feature type="domain" description="VOC" evidence="2">
    <location>
        <begin position="8"/>
        <end position="118"/>
    </location>
</feature>
<dbReference type="Gene3D" id="3.10.180.10">
    <property type="entry name" value="2,3-Dihydroxybiphenyl 1,2-Dioxygenase, domain 1"/>
    <property type="match status" value="1"/>
</dbReference>
<dbReference type="InterPro" id="IPR037523">
    <property type="entry name" value="VOC_core"/>
</dbReference>
<evidence type="ECO:0000256" key="1">
    <source>
        <dbReference type="ARBA" id="ARBA00022723"/>
    </source>
</evidence>
<dbReference type="GO" id="GO:0046872">
    <property type="term" value="F:metal ion binding"/>
    <property type="evidence" value="ECO:0007669"/>
    <property type="project" value="UniProtKB-KW"/>
</dbReference>
<keyword evidence="3" id="KW-0560">Oxidoreductase</keyword>
<dbReference type="PANTHER" id="PTHR21366">
    <property type="entry name" value="GLYOXALASE FAMILY PROTEIN"/>
    <property type="match status" value="1"/>
</dbReference>
<evidence type="ECO:0000313" key="4">
    <source>
        <dbReference type="Proteomes" id="UP000199502"/>
    </source>
</evidence>
<dbReference type="EMBL" id="FMVT01000016">
    <property type="protein sequence ID" value="SCY91647.1"/>
    <property type="molecule type" value="Genomic_DNA"/>
</dbReference>
<dbReference type="PROSITE" id="PS51819">
    <property type="entry name" value="VOC"/>
    <property type="match status" value="1"/>
</dbReference>